<dbReference type="AlphaFoldDB" id="A0A6L7A7Z7"/>
<evidence type="ECO:0000313" key="9">
    <source>
        <dbReference type="EMBL" id="MWN21485.1"/>
    </source>
</evidence>
<dbReference type="RefSeq" id="WP_252968440.1">
    <property type="nucleotide sequence ID" value="NZ_DAITWI010000010.1"/>
</dbReference>
<keyword evidence="6 7" id="KW-0368">Histidine biosynthesis</keyword>
<comment type="cofactor">
    <cofactor evidence="1 7">
        <name>pyridoxal 5'-phosphate</name>
        <dbReference type="ChEBI" id="CHEBI:597326"/>
    </cofactor>
</comment>
<comment type="caution">
    <text evidence="9">The sequence shown here is derived from an EMBL/GenBank/DDBJ whole genome shotgun (WGS) entry which is preliminary data.</text>
</comment>
<keyword evidence="7" id="KW-0028">Amino-acid biosynthesis</keyword>
<feature type="modified residue" description="N6-(pyridoxal phosphate)lysine" evidence="7">
    <location>
        <position position="222"/>
    </location>
</feature>
<evidence type="ECO:0000256" key="7">
    <source>
        <dbReference type="HAMAP-Rule" id="MF_01023"/>
    </source>
</evidence>
<evidence type="ECO:0000256" key="3">
    <source>
        <dbReference type="ARBA" id="ARBA00022576"/>
    </source>
</evidence>
<dbReference type="EMBL" id="WSZI01000015">
    <property type="protein sequence ID" value="MWN21485.1"/>
    <property type="molecule type" value="Genomic_DNA"/>
</dbReference>
<evidence type="ECO:0000259" key="8">
    <source>
        <dbReference type="Pfam" id="PF00155"/>
    </source>
</evidence>
<sequence>MKETIKNLTAYQAELPANVVKEKYQLDHLARLSANESPYGPSPKVGEAIRAIPDDVLGFYPDGQATLLRDKVAALEQVDPENLVFGVGADELIQLLTRTVLTPGGNMVVPSPTFGEYALHAQIEQATTKQVPVDDATGHVDFAGMLAAVDDRTEMVWLANPNNPTGVFETRADILAFLAQLPESVVLVVDEAYYDFVDAPDATLAGDVGNYPNLVVLRTLSKAYGVANLRVGYGIMTAPLYPVMQAVRLPYNLNTYQIVGGAAALDDQTYLQEIVKKVQHERTIFQDFLHEHGFKFYASQTNFIWLQVGDSKRVGELLLSQGYQVNDRLSDTWLRIALGTPADNAGMRDILVQL</sequence>
<evidence type="ECO:0000256" key="2">
    <source>
        <dbReference type="ARBA" id="ARBA00011738"/>
    </source>
</evidence>
<dbReference type="NCBIfam" id="TIGR01141">
    <property type="entry name" value="hisC"/>
    <property type="match status" value="1"/>
</dbReference>
<reference evidence="9 10" key="1">
    <citation type="submission" date="2019-12" db="EMBL/GenBank/DDBJ databases">
        <title>Complete genome sequence of Leuconostoc lactis strain AVN1 provides insights into metabolic potential.</title>
        <authorList>
            <person name="Besrour N."/>
            <person name="Najjari A."/>
            <person name="Fhoula I."/>
            <person name="Jaballah S."/>
            <person name="Klibi N."/>
            <person name="Ouzari H.I."/>
        </authorList>
    </citation>
    <scope>NUCLEOTIDE SEQUENCE [LARGE SCALE GENOMIC DNA]</scope>
    <source>
        <strain evidence="9 10">AVN1</strain>
    </source>
</reference>
<dbReference type="GO" id="GO:0004400">
    <property type="term" value="F:histidinol-phosphate transaminase activity"/>
    <property type="evidence" value="ECO:0007669"/>
    <property type="project" value="UniProtKB-UniRule"/>
</dbReference>
<evidence type="ECO:0000256" key="4">
    <source>
        <dbReference type="ARBA" id="ARBA00022679"/>
    </source>
</evidence>
<evidence type="ECO:0000256" key="1">
    <source>
        <dbReference type="ARBA" id="ARBA00001933"/>
    </source>
</evidence>
<dbReference type="Gene3D" id="3.90.1150.10">
    <property type="entry name" value="Aspartate Aminotransferase, domain 1"/>
    <property type="match status" value="1"/>
</dbReference>
<dbReference type="Proteomes" id="UP000478636">
    <property type="component" value="Unassembled WGS sequence"/>
</dbReference>
<dbReference type="HAMAP" id="MF_01023">
    <property type="entry name" value="HisC_aminotrans_2"/>
    <property type="match status" value="1"/>
</dbReference>
<dbReference type="PANTHER" id="PTHR43643">
    <property type="entry name" value="HISTIDINOL-PHOSPHATE AMINOTRANSFERASE 2"/>
    <property type="match status" value="1"/>
</dbReference>
<dbReference type="InterPro" id="IPR015421">
    <property type="entry name" value="PyrdxlP-dep_Trfase_major"/>
</dbReference>
<dbReference type="GO" id="GO:0000105">
    <property type="term" value="P:L-histidine biosynthetic process"/>
    <property type="evidence" value="ECO:0007669"/>
    <property type="project" value="UniProtKB-UniRule"/>
</dbReference>
<keyword evidence="4 7" id="KW-0808">Transferase</keyword>
<dbReference type="GO" id="GO:0030170">
    <property type="term" value="F:pyridoxal phosphate binding"/>
    <property type="evidence" value="ECO:0007669"/>
    <property type="project" value="InterPro"/>
</dbReference>
<comment type="pathway">
    <text evidence="7">Amino-acid biosynthesis; L-histidine biosynthesis; L-histidine from 5-phospho-alpha-D-ribose 1-diphosphate: step 7/9.</text>
</comment>
<accession>A0A6L7A7Z7</accession>
<protein>
    <recommendedName>
        <fullName evidence="7">Histidinol-phosphate aminotransferase</fullName>
        <ecNumber evidence="7">2.6.1.9</ecNumber>
    </recommendedName>
    <alternativeName>
        <fullName evidence="7">Imidazole acetol-phosphate transaminase</fullName>
    </alternativeName>
</protein>
<organism evidence="9 10">
    <name type="scientific">Leuconostoc lactis</name>
    <dbReference type="NCBI Taxonomy" id="1246"/>
    <lineage>
        <taxon>Bacteria</taxon>
        <taxon>Bacillati</taxon>
        <taxon>Bacillota</taxon>
        <taxon>Bacilli</taxon>
        <taxon>Lactobacillales</taxon>
        <taxon>Lactobacillaceae</taxon>
        <taxon>Leuconostoc</taxon>
    </lineage>
</organism>
<dbReference type="Gene3D" id="3.40.640.10">
    <property type="entry name" value="Type I PLP-dependent aspartate aminotransferase-like (Major domain)"/>
    <property type="match status" value="1"/>
</dbReference>
<proteinExistence type="inferred from homology"/>
<dbReference type="Pfam" id="PF00155">
    <property type="entry name" value="Aminotran_1_2"/>
    <property type="match status" value="1"/>
</dbReference>
<comment type="catalytic activity">
    <reaction evidence="7">
        <text>L-histidinol phosphate + 2-oxoglutarate = 3-(imidazol-4-yl)-2-oxopropyl phosphate + L-glutamate</text>
        <dbReference type="Rhea" id="RHEA:23744"/>
        <dbReference type="ChEBI" id="CHEBI:16810"/>
        <dbReference type="ChEBI" id="CHEBI:29985"/>
        <dbReference type="ChEBI" id="CHEBI:57766"/>
        <dbReference type="ChEBI" id="CHEBI:57980"/>
        <dbReference type="EC" id="2.6.1.9"/>
    </reaction>
</comment>
<gene>
    <name evidence="7 9" type="primary">hisC</name>
    <name evidence="9" type="ORF">GQS40_09150</name>
</gene>
<dbReference type="InterPro" id="IPR005861">
    <property type="entry name" value="HisP_aminotrans"/>
</dbReference>
<feature type="domain" description="Aminotransferase class I/classII large" evidence="8">
    <location>
        <begin position="30"/>
        <end position="344"/>
    </location>
</feature>
<dbReference type="UniPathway" id="UPA00031">
    <property type="reaction ID" value="UER00012"/>
</dbReference>
<dbReference type="EC" id="2.6.1.9" evidence="7"/>
<evidence type="ECO:0000313" key="10">
    <source>
        <dbReference type="Proteomes" id="UP000478636"/>
    </source>
</evidence>
<dbReference type="InterPro" id="IPR015422">
    <property type="entry name" value="PyrdxlP-dep_Trfase_small"/>
</dbReference>
<comment type="subunit">
    <text evidence="2 7">Homodimer.</text>
</comment>
<dbReference type="CDD" id="cd00609">
    <property type="entry name" value="AAT_like"/>
    <property type="match status" value="1"/>
</dbReference>
<dbReference type="InterPro" id="IPR015424">
    <property type="entry name" value="PyrdxlP-dep_Trfase"/>
</dbReference>
<keyword evidence="3 7" id="KW-0032">Aminotransferase</keyword>
<name>A0A6L7A7Z7_LEULA</name>
<dbReference type="InterPro" id="IPR050106">
    <property type="entry name" value="HistidinolP_aminotransfase"/>
</dbReference>
<evidence type="ECO:0000256" key="5">
    <source>
        <dbReference type="ARBA" id="ARBA00022898"/>
    </source>
</evidence>
<comment type="similarity">
    <text evidence="7">Belongs to the class-II pyridoxal-phosphate-dependent aminotransferase family. Histidinol-phosphate aminotransferase subfamily.</text>
</comment>
<dbReference type="PANTHER" id="PTHR43643:SF3">
    <property type="entry name" value="HISTIDINOL-PHOSPHATE AMINOTRANSFERASE"/>
    <property type="match status" value="1"/>
</dbReference>
<evidence type="ECO:0000256" key="6">
    <source>
        <dbReference type="ARBA" id="ARBA00023102"/>
    </source>
</evidence>
<keyword evidence="5 7" id="KW-0663">Pyridoxal phosphate</keyword>
<dbReference type="InterPro" id="IPR004839">
    <property type="entry name" value="Aminotransferase_I/II_large"/>
</dbReference>
<dbReference type="SUPFAM" id="SSF53383">
    <property type="entry name" value="PLP-dependent transferases"/>
    <property type="match status" value="1"/>
</dbReference>